<keyword evidence="4" id="KW-0472">Membrane</keyword>
<proteinExistence type="predicted"/>
<keyword evidence="5" id="KW-1015">Disulfide bond</keyword>
<evidence type="ECO:0000256" key="6">
    <source>
        <dbReference type="ARBA" id="ARBA00023180"/>
    </source>
</evidence>
<keyword evidence="3" id="KW-0732">Signal</keyword>
<keyword evidence="6" id="KW-0325">Glycoprotein</keyword>
<dbReference type="GO" id="GO:0007155">
    <property type="term" value="P:cell adhesion"/>
    <property type="evidence" value="ECO:0007669"/>
    <property type="project" value="InterPro"/>
</dbReference>
<evidence type="ECO:0000256" key="8">
    <source>
        <dbReference type="ARBA" id="ARBA00023319"/>
    </source>
</evidence>
<dbReference type="GeneTree" id="ENSGT00390000012429"/>
<dbReference type="GO" id="GO:0005096">
    <property type="term" value="F:GTPase activator activity"/>
    <property type="evidence" value="ECO:0007669"/>
    <property type="project" value="TreeGrafter"/>
</dbReference>
<evidence type="ECO:0000256" key="2">
    <source>
        <dbReference type="ARBA" id="ARBA00022475"/>
    </source>
</evidence>
<dbReference type="GO" id="GO:0043209">
    <property type="term" value="C:myelin sheath"/>
    <property type="evidence" value="ECO:0007669"/>
    <property type="project" value="TreeGrafter"/>
</dbReference>
<evidence type="ECO:0000256" key="7">
    <source>
        <dbReference type="ARBA" id="ARBA00023288"/>
    </source>
</evidence>
<evidence type="ECO:0000256" key="1">
    <source>
        <dbReference type="ARBA" id="ARBA00004236"/>
    </source>
</evidence>
<dbReference type="InterPro" id="IPR033292">
    <property type="entry name" value="THY1"/>
</dbReference>
<evidence type="ECO:0000313" key="10">
    <source>
        <dbReference type="Proteomes" id="UP000261540"/>
    </source>
</evidence>
<dbReference type="Gene3D" id="2.60.40.10">
    <property type="entry name" value="Immunoglobulins"/>
    <property type="match status" value="1"/>
</dbReference>
<dbReference type="Proteomes" id="UP000261540">
    <property type="component" value="Unplaced"/>
</dbReference>
<dbReference type="GO" id="GO:0005925">
    <property type="term" value="C:focal adhesion"/>
    <property type="evidence" value="ECO:0007669"/>
    <property type="project" value="TreeGrafter"/>
</dbReference>
<dbReference type="STRING" id="1676925.ENSPKIP00000038109"/>
<comment type="subcellular location">
    <subcellularLocation>
        <location evidence="1">Cell membrane</location>
    </subcellularLocation>
</comment>
<evidence type="ECO:0000313" key="9">
    <source>
        <dbReference type="Ensembl" id="ENSPKIP00000038109.1"/>
    </source>
</evidence>
<dbReference type="GO" id="GO:0051894">
    <property type="term" value="P:positive regulation of focal adhesion assembly"/>
    <property type="evidence" value="ECO:0007669"/>
    <property type="project" value="TreeGrafter"/>
</dbReference>
<dbReference type="GO" id="GO:0007229">
    <property type="term" value="P:integrin-mediated signaling pathway"/>
    <property type="evidence" value="ECO:0007669"/>
    <property type="project" value="TreeGrafter"/>
</dbReference>
<dbReference type="GO" id="GO:0009897">
    <property type="term" value="C:external side of plasma membrane"/>
    <property type="evidence" value="ECO:0007669"/>
    <property type="project" value="TreeGrafter"/>
</dbReference>
<evidence type="ECO:0000256" key="4">
    <source>
        <dbReference type="ARBA" id="ARBA00023136"/>
    </source>
</evidence>
<name>A0A3B3T5I8_9TELE</name>
<dbReference type="PANTHER" id="PTHR19226:SF2">
    <property type="entry name" value="THY-1 MEMBRANE GLYCOPROTEIN"/>
    <property type="match status" value="1"/>
</dbReference>
<dbReference type="PANTHER" id="PTHR19226">
    <property type="entry name" value="THY-1 MEMBRANE GLYCOPROTEIN"/>
    <property type="match status" value="1"/>
</dbReference>
<dbReference type="GO" id="GO:0045121">
    <property type="term" value="C:membrane raft"/>
    <property type="evidence" value="ECO:0007669"/>
    <property type="project" value="TreeGrafter"/>
</dbReference>
<dbReference type="GO" id="GO:0030425">
    <property type="term" value="C:dendrite"/>
    <property type="evidence" value="ECO:0007669"/>
    <property type="project" value="TreeGrafter"/>
</dbReference>
<evidence type="ECO:0008006" key="11">
    <source>
        <dbReference type="Google" id="ProtNLM"/>
    </source>
</evidence>
<keyword evidence="2" id="KW-1003">Cell membrane</keyword>
<dbReference type="GO" id="GO:0030334">
    <property type="term" value="P:regulation of cell migration"/>
    <property type="evidence" value="ECO:0007669"/>
    <property type="project" value="InterPro"/>
</dbReference>
<evidence type="ECO:0000256" key="3">
    <source>
        <dbReference type="ARBA" id="ARBA00022729"/>
    </source>
</evidence>
<accession>A0A3B3T5I8</accession>
<dbReference type="InterPro" id="IPR013783">
    <property type="entry name" value="Ig-like_fold"/>
</dbReference>
<reference evidence="9" key="1">
    <citation type="submission" date="2025-08" db="UniProtKB">
        <authorList>
            <consortium name="Ensembl"/>
        </authorList>
    </citation>
    <scope>IDENTIFICATION</scope>
</reference>
<keyword evidence="7" id="KW-0449">Lipoprotein</keyword>
<dbReference type="GO" id="GO:0005178">
    <property type="term" value="F:integrin binding"/>
    <property type="evidence" value="ECO:0007669"/>
    <property type="project" value="InterPro"/>
</dbReference>
<organism evidence="9 10">
    <name type="scientific">Paramormyrops kingsleyae</name>
    <dbReference type="NCBI Taxonomy" id="1676925"/>
    <lineage>
        <taxon>Eukaryota</taxon>
        <taxon>Metazoa</taxon>
        <taxon>Chordata</taxon>
        <taxon>Craniata</taxon>
        <taxon>Vertebrata</taxon>
        <taxon>Euteleostomi</taxon>
        <taxon>Actinopterygii</taxon>
        <taxon>Neopterygii</taxon>
        <taxon>Teleostei</taxon>
        <taxon>Osteoglossocephala</taxon>
        <taxon>Osteoglossomorpha</taxon>
        <taxon>Osteoglossiformes</taxon>
        <taxon>Mormyridae</taxon>
        <taxon>Paramormyrops</taxon>
    </lineage>
</organism>
<dbReference type="AlphaFoldDB" id="A0A3B3T5I8"/>
<keyword evidence="10" id="KW-1185">Reference proteome</keyword>
<reference evidence="9" key="2">
    <citation type="submission" date="2025-09" db="UniProtKB">
        <authorList>
            <consortium name="Ensembl"/>
        </authorList>
    </citation>
    <scope>IDENTIFICATION</scope>
</reference>
<dbReference type="Ensembl" id="ENSPKIT00000019098.1">
    <property type="protein sequence ID" value="ENSPKIP00000038109.1"/>
    <property type="gene ID" value="ENSPKIG00000016023.1"/>
</dbReference>
<protein>
    <recommendedName>
        <fullName evidence="11">Immunoglobulin V-set domain-containing protein</fullName>
    </recommendedName>
</protein>
<sequence length="184" mass="21348">MFYCLFDFPCFKFSYNIDHKLDRFIMFELIHYVLFRLSVLLTPGLCKYIIVCQEEDEDIRVDCNIESKANQLPTYTFIMSSGKKEHIINTNSTTEKVADNFKDKSTVEQLPTGGFRLTMSGYQPTENTTFTCRSNTGTNPDHMVVEKGKMLPCSTISVYLHSSSWLFYLLLTFYSIQSWQLVSL</sequence>
<keyword evidence="8" id="KW-0393">Immunoglobulin domain</keyword>
<evidence type="ECO:0000256" key="5">
    <source>
        <dbReference type="ARBA" id="ARBA00023157"/>
    </source>
</evidence>